<evidence type="ECO:0000313" key="10">
    <source>
        <dbReference type="EMBL" id="QEE14882.1"/>
    </source>
</evidence>
<dbReference type="GO" id="GO:0006221">
    <property type="term" value="P:pyrimidine nucleotide biosynthetic process"/>
    <property type="evidence" value="ECO:0007669"/>
    <property type="project" value="UniProtKB-UniRule"/>
</dbReference>
<dbReference type="OrthoDB" id="7000at2157"/>
<feature type="binding site" evidence="7">
    <location>
        <position position="118"/>
    </location>
    <ligand>
        <name>Zn(2+)</name>
        <dbReference type="ChEBI" id="CHEBI:29105"/>
    </ligand>
</feature>
<dbReference type="HAMAP" id="MF_00002">
    <property type="entry name" value="Asp_carb_tr_reg"/>
    <property type="match status" value="1"/>
</dbReference>
<evidence type="ECO:0000256" key="1">
    <source>
        <dbReference type="ARBA" id="ARBA00002565"/>
    </source>
</evidence>
<feature type="binding site" evidence="7">
    <location>
        <position position="151"/>
    </location>
    <ligand>
        <name>Zn(2+)</name>
        <dbReference type="ChEBI" id="CHEBI:29105"/>
    </ligand>
</feature>
<evidence type="ECO:0000259" key="9">
    <source>
        <dbReference type="Pfam" id="PF02748"/>
    </source>
</evidence>
<comment type="similarity">
    <text evidence="2 7">Belongs to the PyrI family.</text>
</comment>
<comment type="cofactor">
    <cofactor evidence="7">
        <name>Zn(2+)</name>
        <dbReference type="ChEBI" id="CHEBI:29105"/>
    </cofactor>
    <text evidence="7">Binds 1 zinc ion per subunit.</text>
</comment>
<evidence type="ECO:0000256" key="7">
    <source>
        <dbReference type="HAMAP-Rule" id="MF_00002"/>
    </source>
</evidence>
<feature type="domain" description="Aspartate carbamoyltransferase regulatory subunit N-terminal" evidence="8">
    <location>
        <begin position="14"/>
        <end position="106"/>
    </location>
</feature>
<dbReference type="InterPro" id="IPR020542">
    <property type="entry name" value="Asp_carbamoyltrfase_reg_C"/>
</dbReference>
<dbReference type="Gene3D" id="3.30.70.140">
    <property type="entry name" value="Aspartate carbamoyltransferase regulatory subunit, N-terminal domain"/>
    <property type="match status" value="1"/>
</dbReference>
<dbReference type="Gene3D" id="2.30.30.20">
    <property type="entry name" value="Aspartate carbamoyltransferase regulatory subunit, C-terminal domain"/>
    <property type="match status" value="1"/>
</dbReference>
<dbReference type="KEGG" id="psyt:DSAG12_00703"/>
<dbReference type="PANTHER" id="PTHR35805:SF1">
    <property type="entry name" value="ASPARTATE CARBAMOYLTRANSFERASE REGULATORY CHAIN"/>
    <property type="match status" value="1"/>
</dbReference>
<feature type="binding site" evidence="7">
    <location>
        <position position="123"/>
    </location>
    <ligand>
        <name>Zn(2+)</name>
        <dbReference type="ChEBI" id="CHEBI:29105"/>
    </ligand>
</feature>
<evidence type="ECO:0000256" key="5">
    <source>
        <dbReference type="ARBA" id="ARBA00022833"/>
    </source>
</evidence>
<dbReference type="Proteomes" id="UP000321408">
    <property type="component" value="Chromosome"/>
</dbReference>
<gene>
    <name evidence="7 10" type="primary">pyrI</name>
    <name evidence="10" type="ORF">DSAG12_00703</name>
</gene>
<dbReference type="Pfam" id="PF02748">
    <property type="entry name" value="PyrI_C"/>
    <property type="match status" value="1"/>
</dbReference>
<keyword evidence="6 7" id="KW-0665">Pyrimidine biosynthesis</keyword>
<evidence type="ECO:0000313" key="11">
    <source>
        <dbReference type="Proteomes" id="UP000321408"/>
    </source>
</evidence>
<dbReference type="InterPro" id="IPR036793">
    <property type="entry name" value="Asp_carbatrfase_reg_N_sf"/>
</dbReference>
<keyword evidence="10" id="KW-0808">Transferase</keyword>
<evidence type="ECO:0000256" key="4">
    <source>
        <dbReference type="ARBA" id="ARBA00022723"/>
    </source>
</evidence>
<reference evidence="10 11" key="2">
    <citation type="journal article" date="2024" name="Int. J. Syst. Evol. Microbiol.">
        <title>Promethearchaeum syntrophicum gen. nov., sp. nov., an anaerobic, obligately syntrophic archaeon, the first isolate of the lineage 'Asgard' archaea, and proposal of the new archaeal phylum Promethearchaeota phyl. nov. and kingdom Promethearchaeati regn. nov.</title>
        <authorList>
            <person name="Imachi H."/>
            <person name="Nobu M.K."/>
            <person name="Kato S."/>
            <person name="Takaki Y."/>
            <person name="Miyazaki M."/>
            <person name="Miyata M."/>
            <person name="Ogawara M."/>
            <person name="Saito Y."/>
            <person name="Sakai S."/>
            <person name="Tahara Y.O."/>
            <person name="Takano Y."/>
            <person name="Tasumi E."/>
            <person name="Uematsu K."/>
            <person name="Yoshimura T."/>
            <person name="Itoh T."/>
            <person name="Ohkuma M."/>
            <person name="Takai K."/>
        </authorList>
    </citation>
    <scope>NUCLEOTIDE SEQUENCE [LARGE SCALE GENOMIC DNA]</scope>
    <source>
        <strain evidence="10 11">MK-D1</strain>
    </source>
</reference>
<dbReference type="GO" id="GO:0046872">
    <property type="term" value="F:metal ion binding"/>
    <property type="evidence" value="ECO:0007669"/>
    <property type="project" value="UniProtKB-KW"/>
</dbReference>
<comment type="subunit">
    <text evidence="7">Contains catalytic and regulatory chains.</text>
</comment>
<dbReference type="SUPFAM" id="SSF57825">
    <property type="entry name" value="Aspartate carbamoyltransferase, Regulatory-chain, C-terminal domain"/>
    <property type="match status" value="1"/>
</dbReference>
<keyword evidence="11" id="KW-1185">Reference proteome</keyword>
<keyword evidence="4 7" id="KW-0479">Metal-binding</keyword>
<dbReference type="EMBL" id="CP042905">
    <property type="protein sequence ID" value="QEE14882.1"/>
    <property type="molecule type" value="Genomic_DNA"/>
</dbReference>
<dbReference type="PANTHER" id="PTHR35805">
    <property type="entry name" value="ASPARTATE CARBAMOYLTRANSFERASE REGULATORY CHAIN"/>
    <property type="match status" value="1"/>
</dbReference>
<dbReference type="NCBIfam" id="TIGR00240">
    <property type="entry name" value="ATCase_reg"/>
    <property type="match status" value="1"/>
</dbReference>
<accession>A0A5B9D745</accession>
<dbReference type="GO" id="GO:0006207">
    <property type="term" value="P:'de novo' pyrimidine nucleobase biosynthetic process"/>
    <property type="evidence" value="ECO:0007669"/>
    <property type="project" value="InterPro"/>
</dbReference>
<dbReference type="GO" id="GO:0016740">
    <property type="term" value="F:transferase activity"/>
    <property type="evidence" value="ECO:0007669"/>
    <property type="project" value="UniProtKB-KW"/>
</dbReference>
<dbReference type="SUPFAM" id="SSF54893">
    <property type="entry name" value="Aspartate carbamoyltransferase, Regulatory-chain, N-terminal domain"/>
    <property type="match status" value="1"/>
</dbReference>
<keyword evidence="5 7" id="KW-0862">Zinc</keyword>
<dbReference type="AlphaFoldDB" id="A0A5B9D745"/>
<reference evidence="10 11" key="1">
    <citation type="journal article" date="2020" name="Nature">
        <title>Isolation of an archaeon at the prokaryote-eukaryote interface.</title>
        <authorList>
            <person name="Imachi H."/>
            <person name="Nobu M.K."/>
            <person name="Nakahara N."/>
            <person name="Morono Y."/>
            <person name="Ogawara M."/>
            <person name="Takaki Y."/>
            <person name="Takano Y."/>
            <person name="Uematsu K."/>
            <person name="Ikuta T."/>
            <person name="Ito M."/>
            <person name="Matsui Y."/>
            <person name="Miyazaki M."/>
            <person name="Murata K."/>
            <person name="Saito Y."/>
            <person name="Sakai S."/>
            <person name="Song C."/>
            <person name="Tasumi E."/>
            <person name="Yamanaka Y."/>
            <person name="Yamaguchi T."/>
            <person name="Kamagata Y."/>
            <person name="Tamaki H."/>
            <person name="Takai K."/>
        </authorList>
    </citation>
    <scope>NUCLEOTIDE SEQUENCE [LARGE SCALE GENOMIC DNA]</scope>
    <source>
        <strain evidence="10 11">MK-D1</strain>
    </source>
</reference>
<dbReference type="Pfam" id="PF01948">
    <property type="entry name" value="PyrI"/>
    <property type="match status" value="1"/>
</dbReference>
<feature type="binding site" evidence="7">
    <location>
        <position position="148"/>
    </location>
    <ligand>
        <name>Zn(2+)</name>
        <dbReference type="ChEBI" id="CHEBI:29105"/>
    </ligand>
</feature>
<evidence type="ECO:0000256" key="2">
    <source>
        <dbReference type="ARBA" id="ARBA00010498"/>
    </source>
</evidence>
<dbReference type="InterPro" id="IPR002801">
    <property type="entry name" value="Asp_carbamoylTrfase_reg"/>
</dbReference>
<comment type="function">
    <text evidence="1 7">Involved in allosteric regulation of aspartate carbamoyltransferase.</text>
</comment>
<dbReference type="GO" id="GO:0009347">
    <property type="term" value="C:aspartate carbamoyltransferase complex"/>
    <property type="evidence" value="ECO:0007669"/>
    <property type="project" value="InterPro"/>
</dbReference>
<protein>
    <recommendedName>
        <fullName evidence="3 7">Aspartate carbamoyltransferase regulatory chain</fullName>
    </recommendedName>
</protein>
<dbReference type="InterPro" id="IPR036792">
    <property type="entry name" value="Asp_carbatrfase_reg_C_sf"/>
</dbReference>
<dbReference type="GeneID" id="41328706"/>
<proteinExistence type="inferred from homology"/>
<dbReference type="RefSeq" id="WP_147661818.1">
    <property type="nucleotide sequence ID" value="NZ_CP042905.2"/>
</dbReference>
<feature type="domain" description="Aspartate carbamoyltransferase regulatory subunit C-terminal" evidence="9">
    <location>
        <begin position="112"/>
        <end position="160"/>
    </location>
</feature>
<sequence>MTSKPTSSVSKRLYVEKIKKGTVIDHIKEGFAISVLKILGLEGRNGTLIAIGINVKSNVSNSGHKDILKVENIYLDEKQIHQIALISPGSKVSFIEDFQIKEKFVVKIPASINGIIDCPNEKCITNVDREPVLTEFKVLSENPLKIACNYCERILYKEEILRMAEKN</sequence>
<evidence type="ECO:0000256" key="6">
    <source>
        <dbReference type="ARBA" id="ARBA00022975"/>
    </source>
</evidence>
<evidence type="ECO:0000256" key="3">
    <source>
        <dbReference type="ARBA" id="ARBA00021764"/>
    </source>
</evidence>
<name>A0A5B9D745_9ARCH</name>
<dbReference type="InterPro" id="IPR020545">
    <property type="entry name" value="Asp_carbamoyltransf_reg_N"/>
</dbReference>
<evidence type="ECO:0000259" key="8">
    <source>
        <dbReference type="Pfam" id="PF01948"/>
    </source>
</evidence>
<organism evidence="10 11">
    <name type="scientific">Promethearchaeum syntrophicum</name>
    <dbReference type="NCBI Taxonomy" id="2594042"/>
    <lineage>
        <taxon>Archaea</taxon>
        <taxon>Promethearchaeati</taxon>
        <taxon>Promethearchaeota</taxon>
        <taxon>Promethearchaeia</taxon>
        <taxon>Promethearchaeales</taxon>
        <taxon>Promethearchaeaceae</taxon>
        <taxon>Promethearchaeum</taxon>
    </lineage>
</organism>